<dbReference type="Gene3D" id="3.10.105.10">
    <property type="entry name" value="Dipeptide-binding Protein, Domain 3"/>
    <property type="match status" value="1"/>
</dbReference>
<dbReference type="PANTHER" id="PTHR30290">
    <property type="entry name" value="PERIPLASMIC BINDING COMPONENT OF ABC TRANSPORTER"/>
    <property type="match status" value="1"/>
</dbReference>
<organism evidence="6 7">
    <name type="scientific">Salinicola lusitanus</name>
    <dbReference type="NCBI Taxonomy" id="1949085"/>
    <lineage>
        <taxon>Bacteria</taxon>
        <taxon>Pseudomonadati</taxon>
        <taxon>Pseudomonadota</taxon>
        <taxon>Gammaproteobacteria</taxon>
        <taxon>Oceanospirillales</taxon>
        <taxon>Halomonadaceae</taxon>
        <taxon>Salinicola</taxon>
    </lineage>
</organism>
<accession>A0ABZ3CQB1</accession>
<keyword evidence="7" id="KW-1185">Reference proteome</keyword>
<protein>
    <submittedName>
        <fullName evidence="6">ABC transporter substrate-binding protein</fullName>
    </submittedName>
</protein>
<dbReference type="SUPFAM" id="SSF53850">
    <property type="entry name" value="Periplasmic binding protein-like II"/>
    <property type="match status" value="1"/>
</dbReference>
<feature type="signal peptide" evidence="4">
    <location>
        <begin position="1"/>
        <end position="26"/>
    </location>
</feature>
<evidence type="ECO:0000256" key="3">
    <source>
        <dbReference type="ARBA" id="ARBA00022729"/>
    </source>
</evidence>
<name>A0ABZ3CQB1_9GAMM</name>
<dbReference type="InterPro" id="IPR039424">
    <property type="entry name" value="SBP_5"/>
</dbReference>
<dbReference type="PIRSF" id="PIRSF002741">
    <property type="entry name" value="MppA"/>
    <property type="match status" value="1"/>
</dbReference>
<keyword evidence="3 4" id="KW-0732">Signal</keyword>
<comment type="similarity">
    <text evidence="1">Belongs to the bacterial solute-binding protein 5 family.</text>
</comment>
<feature type="chain" id="PRO_5047000273" evidence="4">
    <location>
        <begin position="27"/>
        <end position="529"/>
    </location>
</feature>
<dbReference type="InterPro" id="IPR000914">
    <property type="entry name" value="SBP_5_dom"/>
</dbReference>
<dbReference type="RefSeq" id="WP_342594463.1">
    <property type="nucleotide sequence ID" value="NZ_CP151919.1"/>
</dbReference>
<evidence type="ECO:0000256" key="1">
    <source>
        <dbReference type="ARBA" id="ARBA00005695"/>
    </source>
</evidence>
<dbReference type="Gene3D" id="3.40.190.10">
    <property type="entry name" value="Periplasmic binding protein-like II"/>
    <property type="match status" value="1"/>
</dbReference>
<evidence type="ECO:0000313" key="7">
    <source>
        <dbReference type="Proteomes" id="UP001453229"/>
    </source>
</evidence>
<dbReference type="EMBL" id="CP151919">
    <property type="protein sequence ID" value="XAD53373.1"/>
    <property type="molecule type" value="Genomic_DNA"/>
</dbReference>
<dbReference type="Gene3D" id="3.90.76.10">
    <property type="entry name" value="Dipeptide-binding Protein, Domain 1"/>
    <property type="match status" value="1"/>
</dbReference>
<dbReference type="Proteomes" id="UP001453229">
    <property type="component" value="Chromosome"/>
</dbReference>
<evidence type="ECO:0000259" key="5">
    <source>
        <dbReference type="Pfam" id="PF00496"/>
    </source>
</evidence>
<evidence type="ECO:0000256" key="4">
    <source>
        <dbReference type="SAM" id="SignalP"/>
    </source>
</evidence>
<sequence length="529" mass="59198">MRLTTFLLGLMVGGLLVPLSTGAALADDSPITLRVAYDTDPVSLDIHEQLSIGMLQLSHLAFDPLVRWNRELDFEPRLATRWEQLDDTTMRFHLRHGVTFHSGNAFTARDVVWTLRRLQRSPDFRAIFAPISRVEAVDAFTVDLETRQPYPLLLNLATYIFPMDSQFYSGTSGGGLDKSDIVKNGNSFASGHLSGTGPFEVVKRQPGARIEFERFPNYWDTDSPGNVERLVMTPIAENATRVAALLSGDVDFISPVPFNAVQRLRHAEGVKLVTMPGTRITMLQLNEQRVAAFRDRRVRLAFAYAVNQTAIAERLLKGFATPAAQMSPQGYEGHVPTLIPRHDLARARELMREAGYGDGFSVTLMAPNNRYVNDAQTAQVALAIAAMLAKINVTVEFETLPKNQYWAEYDNRAADMMMMGWYSDTGDSANFFEYLTFCPDAETGAGQYNASEYCNPRIDALVKRANLTMRPAARARLLQQAEREIHDDAPFIPLYWQNLAWAAADRVEIAPVLNVMNMPYLGDVVVQPR</sequence>
<proteinExistence type="inferred from homology"/>
<dbReference type="Pfam" id="PF00496">
    <property type="entry name" value="SBP_bac_5"/>
    <property type="match status" value="1"/>
</dbReference>
<feature type="domain" description="Solute-binding protein family 5" evidence="5">
    <location>
        <begin position="74"/>
        <end position="440"/>
    </location>
</feature>
<evidence type="ECO:0000256" key="2">
    <source>
        <dbReference type="ARBA" id="ARBA00022448"/>
    </source>
</evidence>
<dbReference type="PANTHER" id="PTHR30290:SF9">
    <property type="entry name" value="OLIGOPEPTIDE-BINDING PROTEIN APPA"/>
    <property type="match status" value="1"/>
</dbReference>
<gene>
    <name evidence="6" type="ORF">AAGT95_16205</name>
</gene>
<reference evidence="6 7" key="1">
    <citation type="submission" date="2024-04" db="EMBL/GenBank/DDBJ databases">
        <title>Salinicola lusitanus LLJ914,a marine bacterium isolated from the Okinawa Trough.</title>
        <authorList>
            <person name="Li J."/>
        </authorList>
    </citation>
    <scope>NUCLEOTIDE SEQUENCE [LARGE SCALE GENOMIC DNA]</scope>
    <source>
        <strain evidence="6 7">LLJ914</strain>
    </source>
</reference>
<keyword evidence="2" id="KW-0813">Transport</keyword>
<dbReference type="CDD" id="cd08498">
    <property type="entry name" value="PBP2_NikA_DppA_OppA_like_2"/>
    <property type="match status" value="1"/>
</dbReference>
<dbReference type="InterPro" id="IPR030678">
    <property type="entry name" value="Peptide/Ni-bd"/>
</dbReference>
<evidence type="ECO:0000313" key="6">
    <source>
        <dbReference type="EMBL" id="XAD53373.1"/>
    </source>
</evidence>